<evidence type="ECO:0000313" key="2">
    <source>
        <dbReference type="EMBL" id="TCC98711.1"/>
    </source>
</evidence>
<keyword evidence="1" id="KW-0472">Membrane</keyword>
<protein>
    <submittedName>
        <fullName evidence="2">DUF3810 domain-containing protein</fullName>
    </submittedName>
</protein>
<proteinExistence type="predicted"/>
<keyword evidence="1" id="KW-0812">Transmembrane</keyword>
<dbReference type="OrthoDB" id="1048788at2"/>
<name>A0A4R0NE65_9SPHI</name>
<accession>A0A4R0NE65</accession>
<feature type="transmembrane region" description="Helical" evidence="1">
    <location>
        <begin position="92"/>
        <end position="114"/>
    </location>
</feature>
<dbReference type="AlphaFoldDB" id="A0A4R0NE65"/>
<dbReference type="Proteomes" id="UP000291117">
    <property type="component" value="Unassembled WGS sequence"/>
</dbReference>
<sequence length="357" mass="41612">MNTSYPPKLKQFTLLFILSAMVYAFGFNEQWVEHLYVRGTYPITSVVQRYISSFLPFALGDFLYLLLILYVIRSLYLFYKKLVQKRIKRSDLLNITLQVLSFFLVLYLAFKLLWGLNYSRFPIAKQLAISDEKYTTPQLISLGEYFIGRLNSLQHVKKQTYTVPQLQAKAKLAYDVMQQKNSLFIYHTPAVKPVLNSWIITKIGIEGYYSPLSGEANVNMRLPLTSLPFVTCHEIAHQLGVAREDEANLVGYLVASSSSDPYFQYSAVYEVFKNILFEIRLKSPDDYERLYKTINAVTISDLKADRDFWQKYNSNMFAYMDVAFDRFLKLNSQPKGTDSYQDIVLWLYNIHKKDVNN</sequence>
<evidence type="ECO:0000313" key="3">
    <source>
        <dbReference type="Proteomes" id="UP000291117"/>
    </source>
</evidence>
<dbReference type="Pfam" id="PF12725">
    <property type="entry name" value="DUF3810"/>
    <property type="match status" value="1"/>
</dbReference>
<keyword evidence="1" id="KW-1133">Transmembrane helix</keyword>
<gene>
    <name evidence="2" type="ORF">EZ444_05385</name>
</gene>
<dbReference type="RefSeq" id="WP_131607694.1">
    <property type="nucleotide sequence ID" value="NZ_SJSM01000002.1"/>
</dbReference>
<reference evidence="2 3" key="1">
    <citation type="submission" date="2019-02" db="EMBL/GenBank/DDBJ databases">
        <title>Pedobacter sp. RP-3-8 sp. nov., isolated from Arctic soil.</title>
        <authorList>
            <person name="Dahal R.H."/>
        </authorList>
    </citation>
    <scope>NUCLEOTIDE SEQUENCE [LARGE SCALE GENOMIC DNA]</scope>
    <source>
        <strain evidence="2 3">RP-3-8</strain>
    </source>
</reference>
<dbReference type="EMBL" id="SJSM01000002">
    <property type="protein sequence ID" value="TCC98711.1"/>
    <property type="molecule type" value="Genomic_DNA"/>
</dbReference>
<dbReference type="InterPro" id="IPR024294">
    <property type="entry name" value="DUF3810"/>
</dbReference>
<organism evidence="2 3">
    <name type="scientific">Pedobacter hiemivivus</name>
    <dbReference type="NCBI Taxonomy" id="2530454"/>
    <lineage>
        <taxon>Bacteria</taxon>
        <taxon>Pseudomonadati</taxon>
        <taxon>Bacteroidota</taxon>
        <taxon>Sphingobacteriia</taxon>
        <taxon>Sphingobacteriales</taxon>
        <taxon>Sphingobacteriaceae</taxon>
        <taxon>Pedobacter</taxon>
    </lineage>
</organism>
<comment type="caution">
    <text evidence="2">The sequence shown here is derived from an EMBL/GenBank/DDBJ whole genome shotgun (WGS) entry which is preliminary data.</text>
</comment>
<evidence type="ECO:0000256" key="1">
    <source>
        <dbReference type="SAM" id="Phobius"/>
    </source>
</evidence>
<feature type="transmembrane region" description="Helical" evidence="1">
    <location>
        <begin position="50"/>
        <end position="72"/>
    </location>
</feature>
<keyword evidence="3" id="KW-1185">Reference proteome</keyword>